<proteinExistence type="inferred from homology"/>
<dbReference type="Pfam" id="PF08569">
    <property type="entry name" value="Mo25"/>
    <property type="match status" value="2"/>
</dbReference>
<keyword evidence="4" id="KW-1185">Reference proteome</keyword>
<dbReference type="InterPro" id="IPR016024">
    <property type="entry name" value="ARM-type_fold"/>
</dbReference>
<evidence type="ECO:0000313" key="3">
    <source>
        <dbReference type="EMBL" id="THF94141.1"/>
    </source>
</evidence>
<dbReference type="InterPro" id="IPR011989">
    <property type="entry name" value="ARM-like"/>
</dbReference>
<evidence type="ECO:0000256" key="1">
    <source>
        <dbReference type="ARBA" id="ARBA00011012"/>
    </source>
</evidence>
<accession>A0A4S4CWC3</accession>
<name>A0A4S4CWC3_CAMSN</name>
<comment type="similarity">
    <text evidence="1">Belongs to the Mo25 family.</text>
</comment>
<reference evidence="3 4" key="1">
    <citation type="journal article" date="2018" name="Proc. Natl. Acad. Sci. U.S.A.">
        <title>Draft genome sequence of Camellia sinensis var. sinensis provides insights into the evolution of the tea genome and tea quality.</title>
        <authorList>
            <person name="Wei C."/>
            <person name="Yang H."/>
            <person name="Wang S."/>
            <person name="Zhao J."/>
            <person name="Liu C."/>
            <person name="Gao L."/>
            <person name="Xia E."/>
            <person name="Lu Y."/>
            <person name="Tai Y."/>
            <person name="She G."/>
            <person name="Sun J."/>
            <person name="Cao H."/>
            <person name="Tong W."/>
            <person name="Gao Q."/>
            <person name="Li Y."/>
            <person name="Deng W."/>
            <person name="Jiang X."/>
            <person name="Wang W."/>
            <person name="Chen Q."/>
            <person name="Zhang S."/>
            <person name="Li H."/>
            <person name="Wu J."/>
            <person name="Wang P."/>
            <person name="Li P."/>
            <person name="Shi C."/>
            <person name="Zheng F."/>
            <person name="Jian J."/>
            <person name="Huang B."/>
            <person name="Shan D."/>
            <person name="Shi M."/>
            <person name="Fang C."/>
            <person name="Yue Y."/>
            <person name="Li F."/>
            <person name="Li D."/>
            <person name="Wei S."/>
            <person name="Han B."/>
            <person name="Jiang C."/>
            <person name="Yin Y."/>
            <person name="Xia T."/>
            <person name="Zhang Z."/>
            <person name="Bennetzen J.L."/>
            <person name="Zhao S."/>
            <person name="Wan X."/>
        </authorList>
    </citation>
    <scope>NUCLEOTIDE SEQUENCE [LARGE SCALE GENOMIC DNA]</scope>
    <source>
        <strain evidence="4">cv. Shuchazao</strain>
        <tissue evidence="3">Leaf</tissue>
    </source>
</reference>
<dbReference type="AlphaFoldDB" id="A0A4S4CWC3"/>
<dbReference type="GO" id="GO:0035556">
    <property type="term" value="P:intracellular signal transduction"/>
    <property type="evidence" value="ECO:0007669"/>
    <property type="project" value="TreeGrafter"/>
</dbReference>
<keyword evidence="2" id="KW-1133">Transmembrane helix</keyword>
<dbReference type="EMBL" id="SDRB02013776">
    <property type="protein sequence ID" value="THF94141.1"/>
    <property type="molecule type" value="Genomic_DNA"/>
</dbReference>
<sequence>MKGLFKSKPRTPSELIRHVRDLLIYADRNTEPRQTKRQEKISELCKLILEMRTVLYGDGQSEPVTETCAQLTEEFFKGDTLRLLIICLPKLDSGAHQDATHVVANLQRQWVNSRLIASEYMEQNVDLVDSLVLGYEDSDIALSYGALLRDCICHQVAARYTLESEHMKKFFDYIQSPNFDIASDAVATFKVDLHEYKTSNLTGVFVVLAFFYRPFPVLMLVTLLMLLSHVYQELLTRHKSTVADFLSRNYEWLLGDMLLDRSNALVMVRYVRSLDNMRILMNLLRDSNKTIQLNAFQVFQLFVANQNKPAEIVSILITNRGKLLRFFGDFKFDKVDEVFEADKAQVVKEIAMLEPTNNPCADLDKCDIPC</sequence>
<comment type="caution">
    <text evidence="3">The sequence shown here is derived from an EMBL/GenBank/DDBJ whole genome shotgun (WGS) entry which is preliminary data.</text>
</comment>
<dbReference type="Gene3D" id="1.25.10.10">
    <property type="entry name" value="Leucine-rich Repeat Variant"/>
    <property type="match status" value="2"/>
</dbReference>
<feature type="transmembrane region" description="Helical" evidence="2">
    <location>
        <begin position="204"/>
        <end position="227"/>
    </location>
</feature>
<evidence type="ECO:0008006" key="5">
    <source>
        <dbReference type="Google" id="ProtNLM"/>
    </source>
</evidence>
<evidence type="ECO:0000313" key="4">
    <source>
        <dbReference type="Proteomes" id="UP000306102"/>
    </source>
</evidence>
<dbReference type="PANTHER" id="PTHR10182:SF34">
    <property type="entry name" value="MO25-LIKE PROTEIN"/>
    <property type="match status" value="1"/>
</dbReference>
<dbReference type="GO" id="GO:0043539">
    <property type="term" value="F:protein serine/threonine kinase activator activity"/>
    <property type="evidence" value="ECO:0007669"/>
    <property type="project" value="TreeGrafter"/>
</dbReference>
<keyword evidence="2" id="KW-0472">Membrane</keyword>
<keyword evidence="2" id="KW-0812">Transmembrane</keyword>
<dbReference type="STRING" id="542762.A0A4S4CWC3"/>
<dbReference type="Proteomes" id="UP000306102">
    <property type="component" value="Unassembled WGS sequence"/>
</dbReference>
<protein>
    <recommendedName>
        <fullName evidence="5">MO25-like protein</fullName>
    </recommendedName>
</protein>
<dbReference type="InterPro" id="IPR013878">
    <property type="entry name" value="Mo25"/>
</dbReference>
<dbReference type="PANTHER" id="PTHR10182">
    <property type="entry name" value="CALCIUM-BINDING PROTEIN 39-RELATED"/>
    <property type="match status" value="1"/>
</dbReference>
<evidence type="ECO:0000256" key="2">
    <source>
        <dbReference type="SAM" id="Phobius"/>
    </source>
</evidence>
<dbReference type="SUPFAM" id="SSF48371">
    <property type="entry name" value="ARM repeat"/>
    <property type="match status" value="2"/>
</dbReference>
<organism evidence="3 4">
    <name type="scientific">Camellia sinensis var. sinensis</name>
    <name type="common">China tea</name>
    <dbReference type="NCBI Taxonomy" id="542762"/>
    <lineage>
        <taxon>Eukaryota</taxon>
        <taxon>Viridiplantae</taxon>
        <taxon>Streptophyta</taxon>
        <taxon>Embryophyta</taxon>
        <taxon>Tracheophyta</taxon>
        <taxon>Spermatophyta</taxon>
        <taxon>Magnoliopsida</taxon>
        <taxon>eudicotyledons</taxon>
        <taxon>Gunneridae</taxon>
        <taxon>Pentapetalae</taxon>
        <taxon>asterids</taxon>
        <taxon>Ericales</taxon>
        <taxon>Theaceae</taxon>
        <taxon>Camellia</taxon>
    </lineage>
</organism>
<gene>
    <name evidence="3" type="ORF">TEA_022967</name>
</gene>